<protein>
    <submittedName>
        <fullName evidence="1">Uncharacterized protein</fullName>
    </submittedName>
</protein>
<dbReference type="EMBL" id="FUZT01000005">
    <property type="protein sequence ID" value="SKC68779.1"/>
    <property type="molecule type" value="Genomic_DNA"/>
</dbReference>
<dbReference type="STRING" id="36842.SAMN02194393_02188"/>
<name>A0A1T5KZI9_9FIRM</name>
<sequence>MFIDILGFKSMVYKSESNIDLKRVIKTSLKYFKKWESPTRWGLKNTEIEESAQKKHLDRFDITEKTRCTCFSDSIVISVEVDDGNINEVFSTLVANIADMGEYILTNGVLIRGGVTVGNLYHDLGNVVFGSGLIEVYQIESSLAKYPRIVLSDKLIEKLNYPIYSKSASYPYHQYIDRLSDGTVGFHQMIVLQVVQNSTVITDKQLTEHLDLIRDVIIKGLDSSFNTPNVYEKYVWLKEEYEKLLIFTDDNEVKKKKL</sequence>
<accession>A0A1T5KZI9</accession>
<gene>
    <name evidence="1" type="ORF">SAMN02194393_02188</name>
</gene>
<keyword evidence="2" id="KW-1185">Reference proteome</keyword>
<proteinExistence type="predicted"/>
<organism evidence="1 2">
    <name type="scientific">Maledivibacter halophilus</name>
    <dbReference type="NCBI Taxonomy" id="36842"/>
    <lineage>
        <taxon>Bacteria</taxon>
        <taxon>Bacillati</taxon>
        <taxon>Bacillota</taxon>
        <taxon>Clostridia</taxon>
        <taxon>Peptostreptococcales</taxon>
        <taxon>Caminicellaceae</taxon>
        <taxon>Maledivibacter</taxon>
    </lineage>
</organism>
<evidence type="ECO:0000313" key="2">
    <source>
        <dbReference type="Proteomes" id="UP000190285"/>
    </source>
</evidence>
<dbReference type="AlphaFoldDB" id="A0A1T5KZI9"/>
<evidence type="ECO:0000313" key="1">
    <source>
        <dbReference type="EMBL" id="SKC68779.1"/>
    </source>
</evidence>
<reference evidence="1 2" key="1">
    <citation type="submission" date="2017-02" db="EMBL/GenBank/DDBJ databases">
        <authorList>
            <person name="Peterson S.W."/>
        </authorList>
    </citation>
    <scope>NUCLEOTIDE SEQUENCE [LARGE SCALE GENOMIC DNA]</scope>
    <source>
        <strain evidence="1 2">M1</strain>
    </source>
</reference>
<dbReference type="Proteomes" id="UP000190285">
    <property type="component" value="Unassembled WGS sequence"/>
</dbReference>